<protein>
    <submittedName>
        <fullName evidence="3">Bifunctional oligoribonuclease/PAP phosphatase NrnA</fullName>
    </submittedName>
</protein>
<dbReference type="PANTHER" id="PTHR47618">
    <property type="entry name" value="BIFUNCTIONAL OLIGORIBONUCLEASE AND PAP PHOSPHATASE NRNA"/>
    <property type="match status" value="1"/>
</dbReference>
<dbReference type="Gene3D" id="3.90.1640.10">
    <property type="entry name" value="inorganic pyrophosphatase (n-terminal core)"/>
    <property type="match status" value="1"/>
</dbReference>
<organism evidence="3 4">
    <name type="scientific">Algivirga pacifica</name>
    <dbReference type="NCBI Taxonomy" id="1162670"/>
    <lineage>
        <taxon>Bacteria</taxon>
        <taxon>Pseudomonadati</taxon>
        <taxon>Bacteroidota</taxon>
        <taxon>Cytophagia</taxon>
        <taxon>Cytophagales</taxon>
        <taxon>Flammeovirgaceae</taxon>
        <taxon>Algivirga</taxon>
    </lineage>
</organism>
<evidence type="ECO:0000259" key="1">
    <source>
        <dbReference type="Pfam" id="PF01368"/>
    </source>
</evidence>
<evidence type="ECO:0000313" key="3">
    <source>
        <dbReference type="EMBL" id="GAA4844869.1"/>
    </source>
</evidence>
<evidence type="ECO:0000259" key="2">
    <source>
        <dbReference type="Pfam" id="PF02272"/>
    </source>
</evidence>
<keyword evidence="4" id="KW-1185">Reference proteome</keyword>
<dbReference type="Gene3D" id="3.10.310.30">
    <property type="match status" value="1"/>
</dbReference>
<name>A0ABP9DHS6_9BACT</name>
<dbReference type="InterPro" id="IPR051319">
    <property type="entry name" value="Oligoribo/pAp-PDE_c-di-AMP_PDE"/>
</dbReference>
<gene>
    <name evidence="3" type="ORF">GCM10023331_32120</name>
</gene>
<reference evidence="4" key="1">
    <citation type="journal article" date="2019" name="Int. J. Syst. Evol. Microbiol.">
        <title>The Global Catalogue of Microorganisms (GCM) 10K type strain sequencing project: providing services to taxonomists for standard genome sequencing and annotation.</title>
        <authorList>
            <consortium name="The Broad Institute Genomics Platform"/>
            <consortium name="The Broad Institute Genome Sequencing Center for Infectious Disease"/>
            <person name="Wu L."/>
            <person name="Ma J."/>
        </authorList>
    </citation>
    <scope>NUCLEOTIDE SEQUENCE [LARGE SCALE GENOMIC DNA]</scope>
    <source>
        <strain evidence="4">JCM 18326</strain>
    </source>
</reference>
<sequence length="342" mass="37994">MNNFKALQDILLTPKKVVIFPHIKPDADALGSCLALSSYLQKSGHTTTVISPTDYPSFLFWMKGNDDVLIYTHKDQREKAEEKLEEADIYFCLDFSALSRIDGLGHLLSTKVGQKPIVLIDHHRGKEDFADFELWDINAAATAQLIYEFIEMDNGLEKIDEDIAKCIYAGIMTDTGSFKFPSTSSRTLRIAANLKEVGIDTSLIHNLVYDNNTESRLRFLGYALQENLTFIPELKAGYFCISMEVRDRFNIQTGDTEGLVNYALSVAGIQVAALFKESDDSEGIKLSLRSVGDVSVADMASKYFNGGGHKNAAGGRLPHSTLEEAVDIFKKALQEIQQTVSE</sequence>
<dbReference type="InterPro" id="IPR001667">
    <property type="entry name" value="DDH_dom"/>
</dbReference>
<dbReference type="PANTHER" id="PTHR47618:SF1">
    <property type="entry name" value="BIFUNCTIONAL OLIGORIBONUCLEASE AND PAP PHOSPHATASE NRNA"/>
    <property type="match status" value="1"/>
</dbReference>
<dbReference type="Pfam" id="PF02272">
    <property type="entry name" value="DHHA1"/>
    <property type="match status" value="1"/>
</dbReference>
<comment type="caution">
    <text evidence="3">The sequence shown here is derived from an EMBL/GenBank/DDBJ whole genome shotgun (WGS) entry which is preliminary data.</text>
</comment>
<feature type="domain" description="DDH" evidence="1">
    <location>
        <begin position="16"/>
        <end position="171"/>
    </location>
</feature>
<dbReference type="EMBL" id="BAABJX010000052">
    <property type="protein sequence ID" value="GAA4844869.1"/>
    <property type="molecule type" value="Genomic_DNA"/>
</dbReference>
<proteinExistence type="predicted"/>
<dbReference type="SUPFAM" id="SSF64182">
    <property type="entry name" value="DHH phosphoesterases"/>
    <property type="match status" value="1"/>
</dbReference>
<accession>A0ABP9DHS6</accession>
<evidence type="ECO:0000313" key="4">
    <source>
        <dbReference type="Proteomes" id="UP001500298"/>
    </source>
</evidence>
<dbReference type="Pfam" id="PF01368">
    <property type="entry name" value="DHH"/>
    <property type="match status" value="1"/>
</dbReference>
<dbReference type="InterPro" id="IPR003156">
    <property type="entry name" value="DHHA1_dom"/>
</dbReference>
<feature type="domain" description="DHHA1" evidence="2">
    <location>
        <begin position="248"/>
        <end position="334"/>
    </location>
</feature>
<dbReference type="InterPro" id="IPR038763">
    <property type="entry name" value="DHH_sf"/>
</dbReference>
<dbReference type="RefSeq" id="WP_345373622.1">
    <property type="nucleotide sequence ID" value="NZ_BAABJX010000052.1"/>
</dbReference>
<dbReference type="Proteomes" id="UP001500298">
    <property type="component" value="Unassembled WGS sequence"/>
</dbReference>